<proteinExistence type="predicted"/>
<gene>
    <name evidence="1" type="primary">acpP_2</name>
    <name evidence="1" type="ORF">GmarT_28190</name>
</gene>
<reference evidence="1 2" key="1">
    <citation type="submission" date="2019-08" db="EMBL/GenBank/DDBJ databases">
        <title>Deep-cultivation of Planctomycetes and their phenomic and genomic characterization uncovers novel biology.</title>
        <authorList>
            <person name="Wiegand S."/>
            <person name="Jogler M."/>
            <person name="Boedeker C."/>
            <person name="Pinto D."/>
            <person name="Vollmers J."/>
            <person name="Rivas-Marin E."/>
            <person name="Kohn T."/>
            <person name="Peeters S.H."/>
            <person name="Heuer A."/>
            <person name="Rast P."/>
            <person name="Oberbeckmann S."/>
            <person name="Bunk B."/>
            <person name="Jeske O."/>
            <person name="Meyerdierks A."/>
            <person name="Storesund J.E."/>
            <person name="Kallscheuer N."/>
            <person name="Luecker S."/>
            <person name="Lage O.M."/>
            <person name="Pohl T."/>
            <person name="Merkel B.J."/>
            <person name="Hornburger P."/>
            <person name="Mueller R.-W."/>
            <person name="Bruemmer F."/>
            <person name="Labrenz M."/>
            <person name="Spormann A.M."/>
            <person name="Op den Camp H."/>
            <person name="Overmann J."/>
            <person name="Amann R."/>
            <person name="Jetten M.S.M."/>
            <person name="Mascher T."/>
            <person name="Medema M.H."/>
            <person name="Devos D.P."/>
            <person name="Kaster A.-K."/>
            <person name="Ovreas L."/>
            <person name="Rohde M."/>
            <person name="Galperin M.Y."/>
            <person name="Jogler C."/>
        </authorList>
    </citation>
    <scope>NUCLEOTIDE SEQUENCE [LARGE SCALE GENOMIC DNA]</scope>
    <source>
        <strain evidence="1 2">DSM 8797</strain>
    </source>
</reference>
<dbReference type="Gene3D" id="1.10.1200.10">
    <property type="entry name" value="ACP-like"/>
    <property type="match status" value="1"/>
</dbReference>
<sequence length="130" mass="14701">MIHEFVYCTPEDLHCYCLLCTAPVAHSMNAVPDQVCCPECGCRIEGAKLLLGFWERERTAIEITLSRPVTLETRLSELDYDSLIVVELVMLLEGEMKVLVSDGDYEGLSDSQSVRELLSRLSYYVDAGRY</sequence>
<accession>A0ABX5YMV0</accession>
<dbReference type="InterPro" id="IPR036736">
    <property type="entry name" value="ACP-like_sf"/>
</dbReference>
<dbReference type="EMBL" id="CP042910">
    <property type="protein sequence ID" value="QEG16948.1"/>
    <property type="molecule type" value="Genomic_DNA"/>
</dbReference>
<dbReference type="Proteomes" id="UP000322887">
    <property type="component" value="Chromosome"/>
</dbReference>
<dbReference type="SUPFAM" id="SSF47336">
    <property type="entry name" value="ACP-like"/>
    <property type="match status" value="1"/>
</dbReference>
<name>A0ABX5YMV0_9PLAN</name>
<evidence type="ECO:0000313" key="2">
    <source>
        <dbReference type="Proteomes" id="UP000322887"/>
    </source>
</evidence>
<organism evidence="1 2">
    <name type="scientific">Gimesia maris</name>
    <dbReference type="NCBI Taxonomy" id="122"/>
    <lineage>
        <taxon>Bacteria</taxon>
        <taxon>Pseudomonadati</taxon>
        <taxon>Planctomycetota</taxon>
        <taxon>Planctomycetia</taxon>
        <taxon>Planctomycetales</taxon>
        <taxon>Planctomycetaceae</taxon>
        <taxon>Gimesia</taxon>
    </lineage>
</organism>
<protein>
    <submittedName>
        <fullName evidence="1">Acyl carrier protein</fullName>
    </submittedName>
</protein>
<keyword evidence="2" id="KW-1185">Reference proteome</keyword>
<evidence type="ECO:0000313" key="1">
    <source>
        <dbReference type="EMBL" id="QEG16948.1"/>
    </source>
</evidence>